<feature type="domain" description="J" evidence="2">
    <location>
        <begin position="7"/>
        <end position="71"/>
    </location>
</feature>
<feature type="region of interest" description="Disordered" evidence="1">
    <location>
        <begin position="186"/>
        <end position="288"/>
    </location>
</feature>
<evidence type="ECO:0000313" key="3">
    <source>
        <dbReference type="EMBL" id="ODQ68611.1"/>
    </source>
</evidence>
<gene>
    <name evidence="3" type="ORF">NADFUDRAFT_49250</name>
</gene>
<evidence type="ECO:0000256" key="1">
    <source>
        <dbReference type="SAM" id="MobiDB-lite"/>
    </source>
</evidence>
<feature type="region of interest" description="Disordered" evidence="1">
    <location>
        <begin position="596"/>
        <end position="622"/>
    </location>
</feature>
<dbReference type="Proteomes" id="UP000095009">
    <property type="component" value="Unassembled WGS sequence"/>
</dbReference>
<dbReference type="Gene3D" id="1.10.287.110">
    <property type="entry name" value="DnaJ domain"/>
    <property type="match status" value="1"/>
</dbReference>
<reference evidence="3 4" key="1">
    <citation type="journal article" date="2016" name="Proc. Natl. Acad. Sci. U.S.A.">
        <title>Comparative genomics of biotechnologically important yeasts.</title>
        <authorList>
            <person name="Riley R."/>
            <person name="Haridas S."/>
            <person name="Wolfe K.H."/>
            <person name="Lopes M.R."/>
            <person name="Hittinger C.T."/>
            <person name="Goeker M."/>
            <person name="Salamov A.A."/>
            <person name="Wisecaver J.H."/>
            <person name="Long T.M."/>
            <person name="Calvey C.H."/>
            <person name="Aerts A.L."/>
            <person name="Barry K.W."/>
            <person name="Choi C."/>
            <person name="Clum A."/>
            <person name="Coughlan A.Y."/>
            <person name="Deshpande S."/>
            <person name="Douglass A.P."/>
            <person name="Hanson S.J."/>
            <person name="Klenk H.-P."/>
            <person name="LaButti K.M."/>
            <person name="Lapidus A."/>
            <person name="Lindquist E.A."/>
            <person name="Lipzen A.M."/>
            <person name="Meier-Kolthoff J.P."/>
            <person name="Ohm R.A."/>
            <person name="Otillar R.P."/>
            <person name="Pangilinan J.L."/>
            <person name="Peng Y."/>
            <person name="Rokas A."/>
            <person name="Rosa C.A."/>
            <person name="Scheuner C."/>
            <person name="Sibirny A.A."/>
            <person name="Slot J.C."/>
            <person name="Stielow J.B."/>
            <person name="Sun H."/>
            <person name="Kurtzman C.P."/>
            <person name="Blackwell M."/>
            <person name="Grigoriev I.V."/>
            <person name="Jeffries T.W."/>
        </authorList>
    </citation>
    <scope>NUCLEOTIDE SEQUENCE [LARGE SCALE GENOMIC DNA]</scope>
    <source>
        <strain evidence="3 4">DSM 6958</strain>
    </source>
</reference>
<proteinExistence type="predicted"/>
<dbReference type="SMART" id="SM00271">
    <property type="entry name" value="DnaJ"/>
    <property type="match status" value="1"/>
</dbReference>
<protein>
    <recommendedName>
        <fullName evidence="2">J domain-containing protein</fullName>
    </recommendedName>
</protein>
<feature type="compositionally biased region" description="Basic and acidic residues" evidence="1">
    <location>
        <begin position="267"/>
        <end position="281"/>
    </location>
</feature>
<feature type="compositionally biased region" description="Polar residues" evidence="1">
    <location>
        <begin position="75"/>
        <end position="91"/>
    </location>
</feature>
<organism evidence="3 4">
    <name type="scientific">Nadsonia fulvescens var. elongata DSM 6958</name>
    <dbReference type="NCBI Taxonomy" id="857566"/>
    <lineage>
        <taxon>Eukaryota</taxon>
        <taxon>Fungi</taxon>
        <taxon>Dikarya</taxon>
        <taxon>Ascomycota</taxon>
        <taxon>Saccharomycotina</taxon>
        <taxon>Dipodascomycetes</taxon>
        <taxon>Dipodascales</taxon>
        <taxon>Dipodascales incertae sedis</taxon>
        <taxon>Nadsonia</taxon>
    </lineage>
</organism>
<dbReference type="PRINTS" id="PR00625">
    <property type="entry name" value="JDOMAIN"/>
</dbReference>
<dbReference type="PROSITE" id="PS50076">
    <property type="entry name" value="DNAJ_2"/>
    <property type="match status" value="1"/>
</dbReference>
<feature type="compositionally biased region" description="Polar residues" evidence="1">
    <location>
        <begin position="651"/>
        <end position="667"/>
    </location>
</feature>
<dbReference type="Pfam" id="PF00226">
    <property type="entry name" value="DnaJ"/>
    <property type="match status" value="1"/>
</dbReference>
<feature type="compositionally biased region" description="Low complexity" evidence="1">
    <location>
        <begin position="236"/>
        <end position="248"/>
    </location>
</feature>
<feature type="compositionally biased region" description="Acidic residues" evidence="1">
    <location>
        <begin position="462"/>
        <end position="476"/>
    </location>
</feature>
<dbReference type="CDD" id="cd06257">
    <property type="entry name" value="DnaJ"/>
    <property type="match status" value="1"/>
</dbReference>
<dbReference type="AlphaFoldDB" id="A0A1E3PT62"/>
<feature type="compositionally biased region" description="Polar residues" evidence="1">
    <location>
        <begin position="362"/>
        <end position="377"/>
    </location>
</feature>
<dbReference type="OrthoDB" id="10250354at2759"/>
<sequence>MSTPLPDYYNILGVDSACNESDIKKAYKKLALKYHPDKNPDSSAHDIFKSVVSAYNVLSNSVDRKKYDLTRPVTPKNTSSTSFTQPFTNYQNNNTTKFTKHNRHTYSNSNNGSTTSYAYTSFTYPHSSGASTFQARFDERRRPVNPFFQDYFAAFRSDHFKPRAYKAYDNYDEGFGFAGGGLDPDGSIPPRWSRSRNYTQNSNSNGKNAKTQPNSQKPSKNNANQMPSSSTSAPSKKQNQYYQYQQEPQKQRHHPQYYNNDSASDLEGDKTATEGDFEYKDTNNNFSTRSKTEYSYASTNSHDTSFNTSGKYQFGSTKNNNKVDIDKTSEFRNFTNDTSNTSVGNNLFTEDGPPVKFAVPDPTSSRSDTASKTSKNIPKNKGVKHKAFGYYDTEEENVPVKKRNIFVPPKGSGGTEGILPDDDYNTYINSKNNGVKCTDSFPKFDFVDLTEETETAGSEPSMESETETETDNEQSSEDSSNAYNPNVEQKYKRMDARYYEPTTKMPNSNFEKHNSPIVLESDEDEEHSEKLPAKKKTRIGSIDPVEARNIPLKPSTNEETLAKGKMSLDSLIDVPPLSQTYGNFDMRNILDDIQTQEPADSPMPADIPKRAHSTPSGDQTENLRRDLAESINNTGKRPNTLFSAVNTNKRFAHRQTPTIGNSGSTSPRSDRDTVDLHNSITILSLVPPLRPAALPASFSEIELAEYGKLMEIYQTSWNDYAFKMTQYHKERAEADQKFSLELLKSTEGTGQYMKALRLDYEVKGNWAKAINGHLEVIASYLEVRKKFDSNRSNVI</sequence>
<accession>A0A1E3PT62</accession>
<evidence type="ECO:0000259" key="2">
    <source>
        <dbReference type="PROSITE" id="PS50076"/>
    </source>
</evidence>
<feature type="region of interest" description="Disordered" evidence="1">
    <location>
        <begin position="452"/>
        <end position="490"/>
    </location>
</feature>
<feature type="region of interest" description="Disordered" evidence="1">
    <location>
        <begin position="70"/>
        <end position="91"/>
    </location>
</feature>
<feature type="region of interest" description="Disordered" evidence="1">
    <location>
        <begin position="359"/>
        <end position="380"/>
    </location>
</feature>
<dbReference type="PROSITE" id="PS00636">
    <property type="entry name" value="DNAJ_1"/>
    <property type="match status" value="1"/>
</dbReference>
<feature type="compositionally biased region" description="Polar residues" evidence="1">
    <location>
        <begin position="195"/>
        <end position="235"/>
    </location>
</feature>
<evidence type="ECO:0000313" key="4">
    <source>
        <dbReference type="Proteomes" id="UP000095009"/>
    </source>
</evidence>
<dbReference type="InterPro" id="IPR001623">
    <property type="entry name" value="DnaJ_domain"/>
</dbReference>
<dbReference type="InterPro" id="IPR051100">
    <property type="entry name" value="DnaJ_subfamily_B/C"/>
</dbReference>
<keyword evidence="4" id="KW-1185">Reference proteome</keyword>
<dbReference type="InterPro" id="IPR036869">
    <property type="entry name" value="J_dom_sf"/>
</dbReference>
<dbReference type="GO" id="GO:0005783">
    <property type="term" value="C:endoplasmic reticulum"/>
    <property type="evidence" value="ECO:0007669"/>
    <property type="project" value="UniProtKB-ARBA"/>
</dbReference>
<dbReference type="PANTHER" id="PTHR43908">
    <property type="entry name" value="AT29763P-RELATED"/>
    <property type="match status" value="1"/>
</dbReference>
<dbReference type="InterPro" id="IPR018253">
    <property type="entry name" value="DnaJ_domain_CS"/>
</dbReference>
<feature type="region of interest" description="Disordered" evidence="1">
    <location>
        <begin position="651"/>
        <end position="671"/>
    </location>
</feature>
<dbReference type="SUPFAM" id="SSF46565">
    <property type="entry name" value="Chaperone J-domain"/>
    <property type="match status" value="1"/>
</dbReference>
<dbReference type="STRING" id="857566.A0A1E3PT62"/>
<dbReference type="EMBL" id="KV454406">
    <property type="protein sequence ID" value="ODQ68611.1"/>
    <property type="molecule type" value="Genomic_DNA"/>
</dbReference>
<name>A0A1E3PT62_9ASCO</name>